<evidence type="ECO:0000256" key="7">
    <source>
        <dbReference type="RuleBase" id="RU367019"/>
    </source>
</evidence>
<organism evidence="10">
    <name type="scientific">Magallana gigas</name>
    <name type="common">Pacific oyster</name>
    <name type="synonym">Crassostrea gigas</name>
    <dbReference type="NCBI Taxonomy" id="29159"/>
    <lineage>
        <taxon>Eukaryota</taxon>
        <taxon>Metazoa</taxon>
        <taxon>Spiralia</taxon>
        <taxon>Lophotrochozoa</taxon>
        <taxon>Mollusca</taxon>
        <taxon>Bivalvia</taxon>
        <taxon>Autobranchia</taxon>
        <taxon>Pteriomorphia</taxon>
        <taxon>Ostreida</taxon>
        <taxon>Ostreoidea</taxon>
        <taxon>Ostreidae</taxon>
        <taxon>Magallana</taxon>
    </lineage>
</organism>
<dbReference type="HOGENOM" id="CLU_000022_3_3_1"/>
<evidence type="ECO:0000256" key="5">
    <source>
        <dbReference type="ARBA" id="ARBA00022741"/>
    </source>
</evidence>
<keyword evidence="6 7" id="KW-0067">ATP-binding</keyword>
<feature type="domain" description="Acetyl-coenzyme A synthetase N-terminal" evidence="9">
    <location>
        <begin position="88"/>
        <end position="145"/>
    </location>
</feature>
<dbReference type="GO" id="GO:0006631">
    <property type="term" value="P:fatty acid metabolic process"/>
    <property type="evidence" value="ECO:0007669"/>
    <property type="project" value="UniProtKB-UniRule"/>
</dbReference>
<reference evidence="10" key="1">
    <citation type="journal article" date="2012" name="Nature">
        <title>The oyster genome reveals stress adaptation and complexity of shell formation.</title>
        <authorList>
            <person name="Zhang G."/>
            <person name="Fang X."/>
            <person name="Guo X."/>
            <person name="Li L."/>
            <person name="Luo R."/>
            <person name="Xu F."/>
            <person name="Yang P."/>
            <person name="Zhang L."/>
            <person name="Wang X."/>
            <person name="Qi H."/>
            <person name="Xiong Z."/>
            <person name="Que H."/>
            <person name="Xie Y."/>
            <person name="Holland P.W."/>
            <person name="Paps J."/>
            <person name="Zhu Y."/>
            <person name="Wu F."/>
            <person name="Chen Y."/>
            <person name="Wang J."/>
            <person name="Peng C."/>
            <person name="Meng J."/>
            <person name="Yang L."/>
            <person name="Liu J."/>
            <person name="Wen B."/>
            <person name="Zhang N."/>
            <person name="Huang Z."/>
            <person name="Zhu Q."/>
            <person name="Feng Y."/>
            <person name="Mount A."/>
            <person name="Hedgecock D."/>
            <person name="Xu Z."/>
            <person name="Liu Y."/>
            <person name="Domazet-Loso T."/>
            <person name="Du Y."/>
            <person name="Sun X."/>
            <person name="Zhang S."/>
            <person name="Liu B."/>
            <person name="Cheng P."/>
            <person name="Jiang X."/>
            <person name="Li J."/>
            <person name="Fan D."/>
            <person name="Wang W."/>
            <person name="Fu W."/>
            <person name="Wang T."/>
            <person name="Wang B."/>
            <person name="Zhang J."/>
            <person name="Peng Z."/>
            <person name="Li Y."/>
            <person name="Li N."/>
            <person name="Wang J."/>
            <person name="Chen M."/>
            <person name="He Y."/>
            <person name="Tan F."/>
            <person name="Song X."/>
            <person name="Zheng Q."/>
            <person name="Huang R."/>
            <person name="Yang H."/>
            <person name="Du X."/>
            <person name="Chen L."/>
            <person name="Yang M."/>
            <person name="Gaffney P.M."/>
            <person name="Wang S."/>
            <person name="Luo L."/>
            <person name="She Z."/>
            <person name="Ming Y."/>
            <person name="Huang W."/>
            <person name="Zhang S."/>
            <person name="Huang B."/>
            <person name="Zhang Y."/>
            <person name="Qu T."/>
            <person name="Ni P."/>
            <person name="Miao G."/>
            <person name="Wang J."/>
            <person name="Wang Q."/>
            <person name="Steinberg C.E."/>
            <person name="Wang H."/>
            <person name="Li N."/>
            <person name="Qian L."/>
            <person name="Zhang G."/>
            <person name="Li Y."/>
            <person name="Yang H."/>
            <person name="Liu X."/>
            <person name="Wang J."/>
            <person name="Yin Y."/>
            <person name="Wang J."/>
        </authorList>
    </citation>
    <scope>NUCLEOTIDE SEQUENCE [LARGE SCALE GENOMIC DNA]</scope>
    <source>
        <strain evidence="10">05x7-T-G4-1.051#20</strain>
    </source>
</reference>
<dbReference type="InterPro" id="IPR005914">
    <property type="entry name" value="Acac_CoA_synth"/>
</dbReference>
<evidence type="ECO:0000256" key="3">
    <source>
        <dbReference type="ARBA" id="ARBA00015326"/>
    </source>
</evidence>
<evidence type="ECO:0000256" key="1">
    <source>
        <dbReference type="ARBA" id="ARBA00006432"/>
    </source>
</evidence>
<dbReference type="Pfam" id="PF00501">
    <property type="entry name" value="AMP-binding"/>
    <property type="match status" value="1"/>
</dbReference>
<feature type="domain" description="AMP-dependent synthetase/ligase" evidence="8">
    <location>
        <begin position="147"/>
        <end position="526"/>
    </location>
</feature>
<dbReference type="PROSITE" id="PS51257">
    <property type="entry name" value="PROKAR_LIPOPROTEIN"/>
    <property type="match status" value="1"/>
</dbReference>
<dbReference type="GO" id="GO:0005524">
    <property type="term" value="F:ATP binding"/>
    <property type="evidence" value="ECO:0007669"/>
    <property type="project" value="UniProtKB-UniRule"/>
</dbReference>
<dbReference type="NCBIfam" id="TIGR01217">
    <property type="entry name" value="ac_ac_CoA_syn"/>
    <property type="match status" value="1"/>
</dbReference>
<evidence type="ECO:0000256" key="6">
    <source>
        <dbReference type="ARBA" id="ARBA00022840"/>
    </source>
</evidence>
<accession>K1Q9X5</accession>
<dbReference type="Pfam" id="PF16177">
    <property type="entry name" value="ACAS_N"/>
    <property type="match status" value="1"/>
</dbReference>
<comment type="function">
    <text evidence="7">Converts acetoacetate to acetoacetyl-CoA in the cytosol.</text>
</comment>
<dbReference type="PANTHER" id="PTHR42921:SF1">
    <property type="entry name" value="ACETOACETYL-COA SYNTHETASE"/>
    <property type="match status" value="1"/>
</dbReference>
<dbReference type="InParanoid" id="K1Q9X5"/>
<dbReference type="InterPro" id="IPR042099">
    <property type="entry name" value="ANL_N_sf"/>
</dbReference>
<dbReference type="InterPro" id="IPR020845">
    <property type="entry name" value="AMP-binding_CS"/>
</dbReference>
<comment type="catalytic activity">
    <reaction evidence="7">
        <text>acetoacetate + ATP + CoA = acetoacetyl-CoA + AMP + diphosphate</text>
        <dbReference type="Rhea" id="RHEA:16117"/>
        <dbReference type="ChEBI" id="CHEBI:13705"/>
        <dbReference type="ChEBI" id="CHEBI:30616"/>
        <dbReference type="ChEBI" id="CHEBI:33019"/>
        <dbReference type="ChEBI" id="CHEBI:57286"/>
        <dbReference type="ChEBI" id="CHEBI:57287"/>
        <dbReference type="ChEBI" id="CHEBI:456215"/>
        <dbReference type="EC" id="6.2.1.16"/>
    </reaction>
</comment>
<keyword evidence="7" id="KW-0276">Fatty acid metabolism</keyword>
<dbReference type="GO" id="GO:0030729">
    <property type="term" value="F:acetoacetate-CoA ligase activity"/>
    <property type="evidence" value="ECO:0007669"/>
    <property type="project" value="UniProtKB-UniRule"/>
</dbReference>
<comment type="subcellular location">
    <subcellularLocation>
        <location evidence="7">Cytoplasm</location>
        <location evidence="7">Cytosol</location>
    </subcellularLocation>
</comment>
<keyword evidence="4 7" id="KW-0436">Ligase</keyword>
<comment type="similarity">
    <text evidence="1 7">Belongs to the ATP-dependent AMP-binding enzyme family.</text>
</comment>
<dbReference type="InterPro" id="IPR045851">
    <property type="entry name" value="AMP-bd_C_sf"/>
</dbReference>
<dbReference type="EC" id="6.2.1.16" evidence="2 7"/>
<dbReference type="InterPro" id="IPR032387">
    <property type="entry name" value="ACAS_N"/>
</dbReference>
<dbReference type="InterPro" id="IPR000873">
    <property type="entry name" value="AMP-dep_synth/lig_dom"/>
</dbReference>
<dbReference type="GO" id="GO:0005829">
    <property type="term" value="C:cytosol"/>
    <property type="evidence" value="ECO:0007669"/>
    <property type="project" value="UniProtKB-SubCell"/>
</dbReference>
<dbReference type="NCBIfam" id="NF002937">
    <property type="entry name" value="PRK03584.1"/>
    <property type="match status" value="1"/>
</dbReference>
<dbReference type="AlphaFoldDB" id="K1Q9X5"/>
<dbReference type="PANTHER" id="PTHR42921">
    <property type="entry name" value="ACETOACETYL-COA SYNTHETASE"/>
    <property type="match status" value="1"/>
</dbReference>
<dbReference type="Gene3D" id="3.30.300.30">
    <property type="match status" value="1"/>
</dbReference>
<evidence type="ECO:0000313" key="10">
    <source>
        <dbReference type="EMBL" id="EKC25630.1"/>
    </source>
</evidence>
<gene>
    <name evidence="10" type="ORF">CGI_10004940</name>
</gene>
<evidence type="ECO:0000259" key="9">
    <source>
        <dbReference type="Pfam" id="PF16177"/>
    </source>
</evidence>
<keyword evidence="7" id="KW-0963">Cytoplasm</keyword>
<dbReference type="Gene3D" id="3.40.50.12780">
    <property type="entry name" value="N-terminal domain of ligase-like"/>
    <property type="match status" value="1"/>
</dbReference>
<name>K1Q9X5_MAGGI</name>
<protein>
    <recommendedName>
        <fullName evidence="3 7">Acetoacetyl-CoA synthetase</fullName>
        <ecNumber evidence="2 7">6.2.1.16</ecNumber>
    </recommendedName>
</protein>
<keyword evidence="5 7" id="KW-0547">Nucleotide-binding</keyword>
<keyword evidence="7" id="KW-0443">Lipid metabolism</keyword>
<dbReference type="PROSITE" id="PS00455">
    <property type="entry name" value="AMP_BINDING"/>
    <property type="match status" value="1"/>
</dbReference>
<dbReference type="CDD" id="cd05943">
    <property type="entry name" value="AACS"/>
    <property type="match status" value="1"/>
</dbReference>
<evidence type="ECO:0000256" key="2">
    <source>
        <dbReference type="ARBA" id="ARBA00012988"/>
    </source>
</evidence>
<proteinExistence type="inferred from homology"/>
<evidence type="ECO:0000259" key="8">
    <source>
        <dbReference type="Pfam" id="PF00501"/>
    </source>
</evidence>
<dbReference type="EMBL" id="JH816388">
    <property type="protein sequence ID" value="EKC25630.1"/>
    <property type="molecule type" value="Genomic_DNA"/>
</dbReference>
<dbReference type="SUPFAM" id="SSF56801">
    <property type="entry name" value="Acetyl-CoA synthetase-like"/>
    <property type="match status" value="1"/>
</dbReference>
<sequence length="717" mass="80548">MLDVAKKWKVGSFLFPGFTACHRCVSNHVVLANQKTPVYKVSLSKEVMDAAVDGIPPIMWEPDRSMSTKMDELRVRINEKYNVDLHTYRQFHQWSCENYDQFWEEVWHFTDVIYSQPFSEVIDKSKGISEIPTWFRGSRLNFAENLLRYNDDRVAVYSTGEGLGIKGIQKKTFKELRSAVARYAAAMRKMGIKSGDRVVGYIPNCCEALEAMLAASSIGAVWSSTSPDFGVQGVLDRFSQIKPKLIFSINAVWYNGKVHSHLEKLEQVVRGLPDIEKVVVLRFVPDASCDISSISNSCMLDDFLPPSEQEVELYFEQVPFNHPLFIMYSSGTTGAPKCMVHSVGGTLLKHLEEHVIQSNMGREDVFFYYTTVGWMMWNWLVSGLAVGAAIVLYDGSPLIPHANHLWDLVDELGITLFGTSAKWLAVMEDRGLKPGKTHKLKTLKMIMSTGSPLKPQSYDYVNREIKKDLLLASISGGTDIIACFMGQNWTVPVHRGEVQGFTLGCDMQSWNEEGKPVYGEPGELVCLKPFPSMPVNFWNDPQGEKYTNAYFSMYPGKSLISVWAHGDYCSINPRTGGIVMLGRSDGVLNPNGVRFGSAEIYNVVESYKEIQDSVCVAQRKADNSEERVILFLKMAPGAEFTQELVKNLKVAIRSHLSARHVPEVILPIKDIPYTISGKKVEVAVRRAIQGQKVVQLGALANPASLDFYYNIPELKQY</sequence>
<evidence type="ECO:0000256" key="4">
    <source>
        <dbReference type="ARBA" id="ARBA00022598"/>
    </source>
</evidence>